<reference evidence="1 2" key="1">
    <citation type="submission" date="2020-08" db="EMBL/GenBank/DDBJ databases">
        <title>Plant Genome Project.</title>
        <authorList>
            <person name="Zhang R.-G."/>
        </authorList>
    </citation>
    <scope>NUCLEOTIDE SEQUENCE [LARGE SCALE GENOMIC DNA]</scope>
    <source>
        <tissue evidence="1">Rhizome</tissue>
    </source>
</reference>
<accession>A0A8J5F560</accession>
<protein>
    <submittedName>
        <fullName evidence="1">Uncharacterized protein</fullName>
    </submittedName>
</protein>
<dbReference type="Proteomes" id="UP000734854">
    <property type="component" value="Unassembled WGS sequence"/>
</dbReference>
<sequence length="102" mass="12067">MVDRVLVVVFFNQTVRVLLGRFADEWAAFFEGDVEPRLSRRGNAEHLLQPRIALLPIRLWCHTFFLALPQLHEQSFEIFSEHRDKELNVETADMNFDREVLL</sequence>
<evidence type="ECO:0000313" key="2">
    <source>
        <dbReference type="Proteomes" id="UP000734854"/>
    </source>
</evidence>
<name>A0A8J5F560_ZINOF</name>
<dbReference type="AlphaFoldDB" id="A0A8J5F560"/>
<evidence type="ECO:0000313" key="1">
    <source>
        <dbReference type="EMBL" id="KAG6479049.1"/>
    </source>
</evidence>
<dbReference type="EMBL" id="JACMSC010000017">
    <property type="protein sequence ID" value="KAG6479049.1"/>
    <property type="molecule type" value="Genomic_DNA"/>
</dbReference>
<keyword evidence="2" id="KW-1185">Reference proteome</keyword>
<organism evidence="1 2">
    <name type="scientific">Zingiber officinale</name>
    <name type="common">Ginger</name>
    <name type="synonym">Amomum zingiber</name>
    <dbReference type="NCBI Taxonomy" id="94328"/>
    <lineage>
        <taxon>Eukaryota</taxon>
        <taxon>Viridiplantae</taxon>
        <taxon>Streptophyta</taxon>
        <taxon>Embryophyta</taxon>
        <taxon>Tracheophyta</taxon>
        <taxon>Spermatophyta</taxon>
        <taxon>Magnoliopsida</taxon>
        <taxon>Liliopsida</taxon>
        <taxon>Zingiberales</taxon>
        <taxon>Zingiberaceae</taxon>
        <taxon>Zingiber</taxon>
    </lineage>
</organism>
<gene>
    <name evidence="1" type="ORF">ZIOFF_062504</name>
</gene>
<proteinExistence type="predicted"/>
<comment type="caution">
    <text evidence="1">The sequence shown here is derived from an EMBL/GenBank/DDBJ whole genome shotgun (WGS) entry which is preliminary data.</text>
</comment>